<dbReference type="SUPFAM" id="SSF103473">
    <property type="entry name" value="MFS general substrate transporter"/>
    <property type="match status" value="1"/>
</dbReference>
<name>A0A5E6P7A0_PSEFL</name>
<evidence type="ECO:0000259" key="7">
    <source>
        <dbReference type="PROSITE" id="PS50850"/>
    </source>
</evidence>
<dbReference type="GO" id="GO:0005886">
    <property type="term" value="C:plasma membrane"/>
    <property type="evidence" value="ECO:0007669"/>
    <property type="project" value="UniProtKB-SubCell"/>
</dbReference>
<dbReference type="InterPro" id="IPR050189">
    <property type="entry name" value="MFS_Efflux_Transporters"/>
</dbReference>
<feature type="transmembrane region" description="Helical" evidence="6">
    <location>
        <begin position="325"/>
        <end position="348"/>
    </location>
</feature>
<proteinExistence type="predicted"/>
<gene>
    <name evidence="8" type="primary">ydhP_1</name>
    <name evidence="8" type="ORF">PS645_00182</name>
</gene>
<dbReference type="Pfam" id="PF07690">
    <property type="entry name" value="MFS_1"/>
    <property type="match status" value="1"/>
</dbReference>
<evidence type="ECO:0000256" key="1">
    <source>
        <dbReference type="ARBA" id="ARBA00004651"/>
    </source>
</evidence>
<feature type="transmembrane region" description="Helical" evidence="6">
    <location>
        <begin position="290"/>
        <end position="313"/>
    </location>
</feature>
<dbReference type="AlphaFoldDB" id="A0A5E6P7A0"/>
<feature type="transmembrane region" description="Helical" evidence="6">
    <location>
        <begin position="266"/>
        <end position="284"/>
    </location>
</feature>
<protein>
    <submittedName>
        <fullName evidence="8">Inner membrane transport protein YdhP</fullName>
    </submittedName>
</protein>
<dbReference type="InterPro" id="IPR020846">
    <property type="entry name" value="MFS_dom"/>
</dbReference>
<comment type="subcellular location">
    <subcellularLocation>
        <location evidence="1">Cell membrane</location>
        <topology evidence="1">Multi-pass membrane protein</topology>
    </subcellularLocation>
</comment>
<accession>A0A5E6P7A0</accession>
<evidence type="ECO:0000256" key="2">
    <source>
        <dbReference type="ARBA" id="ARBA00022475"/>
    </source>
</evidence>
<feature type="transmembrane region" description="Helical" evidence="6">
    <location>
        <begin position="102"/>
        <end position="121"/>
    </location>
</feature>
<evidence type="ECO:0000256" key="3">
    <source>
        <dbReference type="ARBA" id="ARBA00022692"/>
    </source>
</evidence>
<organism evidence="8 9">
    <name type="scientific">Pseudomonas fluorescens</name>
    <dbReference type="NCBI Taxonomy" id="294"/>
    <lineage>
        <taxon>Bacteria</taxon>
        <taxon>Pseudomonadati</taxon>
        <taxon>Pseudomonadota</taxon>
        <taxon>Gammaproteobacteria</taxon>
        <taxon>Pseudomonadales</taxon>
        <taxon>Pseudomonadaceae</taxon>
        <taxon>Pseudomonas</taxon>
    </lineage>
</organism>
<feature type="transmembrane region" description="Helical" evidence="6">
    <location>
        <begin position="74"/>
        <end position="96"/>
    </location>
</feature>
<dbReference type="Proteomes" id="UP000325607">
    <property type="component" value="Unassembled WGS sequence"/>
</dbReference>
<dbReference type="EMBL" id="CABVGX010000001">
    <property type="protein sequence ID" value="VVM39198.1"/>
    <property type="molecule type" value="Genomic_DNA"/>
</dbReference>
<feature type="transmembrane region" description="Helical" evidence="6">
    <location>
        <begin position="360"/>
        <end position="381"/>
    </location>
</feature>
<feature type="transmembrane region" description="Helical" evidence="6">
    <location>
        <begin position="39"/>
        <end position="62"/>
    </location>
</feature>
<dbReference type="PANTHER" id="PTHR43124">
    <property type="entry name" value="PURINE EFFLUX PUMP PBUE"/>
    <property type="match status" value="1"/>
</dbReference>
<sequence length="403" mass="41534">MPAAIWALAIATFGIGTTEFVIAGLLPGIAAEFDISFSAAGYMATSYALGVFVGAPLLIILGARVPQKAMLVSLMGFFIAGNLLTALSPTFAWALTGRVLTSLTHGAFIGIGSILASELVAPNRRTSAIAFMFSGLTLANLIGTPAGTWLGQMVSWRATFMAITVIGAVAMVAVAFLVPKGKTHQVPSLRRELSAFVDVHVLLAMGITVLGPAAFFTSITYISPMMTELTGYSNNGVTGILFLFGLGLFVGNLLGGKLADRALMPLLYATLAGQALVLFVFFFVVESRLASAVCVLLMAGFGFASVSPIQRLVMDKARAAGAPNLAASVNIGLFNLGNAIGAWLGGWVIASGFGYAAPNWVGGILSTCALMLAIASGWLTVSHVAKHKAAVPCPATAGCHPGS</sequence>
<keyword evidence="5 6" id="KW-0472">Membrane</keyword>
<evidence type="ECO:0000256" key="5">
    <source>
        <dbReference type="ARBA" id="ARBA00023136"/>
    </source>
</evidence>
<reference evidence="8 9" key="1">
    <citation type="submission" date="2019-09" db="EMBL/GenBank/DDBJ databases">
        <authorList>
            <person name="Chandra G."/>
            <person name="Truman W A."/>
        </authorList>
    </citation>
    <scope>NUCLEOTIDE SEQUENCE [LARGE SCALE GENOMIC DNA]</scope>
    <source>
        <strain evidence="8">PS645</strain>
    </source>
</reference>
<evidence type="ECO:0000313" key="9">
    <source>
        <dbReference type="Proteomes" id="UP000325607"/>
    </source>
</evidence>
<evidence type="ECO:0000256" key="4">
    <source>
        <dbReference type="ARBA" id="ARBA00022989"/>
    </source>
</evidence>
<keyword evidence="3 6" id="KW-0812">Transmembrane</keyword>
<feature type="domain" description="Major facilitator superfamily (MFS) profile" evidence="7">
    <location>
        <begin position="4"/>
        <end position="385"/>
    </location>
</feature>
<keyword evidence="2" id="KW-1003">Cell membrane</keyword>
<dbReference type="PANTHER" id="PTHR43124:SF3">
    <property type="entry name" value="CHLORAMPHENICOL EFFLUX PUMP RV0191"/>
    <property type="match status" value="1"/>
</dbReference>
<dbReference type="InterPro" id="IPR011701">
    <property type="entry name" value="MFS"/>
</dbReference>
<evidence type="ECO:0000313" key="8">
    <source>
        <dbReference type="EMBL" id="VVM39198.1"/>
    </source>
</evidence>
<feature type="transmembrane region" description="Helical" evidence="6">
    <location>
        <begin position="235"/>
        <end position="254"/>
    </location>
</feature>
<dbReference type="InterPro" id="IPR036259">
    <property type="entry name" value="MFS_trans_sf"/>
</dbReference>
<dbReference type="GO" id="GO:0022857">
    <property type="term" value="F:transmembrane transporter activity"/>
    <property type="evidence" value="ECO:0007669"/>
    <property type="project" value="InterPro"/>
</dbReference>
<dbReference type="OrthoDB" id="9788453at2"/>
<dbReference type="RefSeq" id="WP_150578706.1">
    <property type="nucleotide sequence ID" value="NZ_CABVGX010000001.1"/>
</dbReference>
<dbReference type="Gene3D" id="1.20.1250.20">
    <property type="entry name" value="MFS general substrate transporter like domains"/>
    <property type="match status" value="1"/>
</dbReference>
<dbReference type="PROSITE" id="PS50850">
    <property type="entry name" value="MFS"/>
    <property type="match status" value="1"/>
</dbReference>
<feature type="transmembrane region" description="Helical" evidence="6">
    <location>
        <begin position="199"/>
        <end position="223"/>
    </location>
</feature>
<feature type="transmembrane region" description="Helical" evidence="6">
    <location>
        <begin position="156"/>
        <end position="178"/>
    </location>
</feature>
<evidence type="ECO:0000256" key="6">
    <source>
        <dbReference type="SAM" id="Phobius"/>
    </source>
</evidence>
<feature type="transmembrane region" description="Helical" evidence="6">
    <location>
        <begin position="128"/>
        <end position="150"/>
    </location>
</feature>
<dbReference type="CDD" id="cd17324">
    <property type="entry name" value="MFS_NepI_like"/>
    <property type="match status" value="1"/>
</dbReference>
<keyword evidence="4 6" id="KW-1133">Transmembrane helix</keyword>